<evidence type="ECO:0000256" key="6">
    <source>
        <dbReference type="ARBA" id="ARBA00038076"/>
    </source>
</evidence>
<keyword evidence="2" id="KW-1003">Cell membrane</keyword>
<dbReference type="PANTHER" id="PTHR30572">
    <property type="entry name" value="MEMBRANE COMPONENT OF TRANSPORTER-RELATED"/>
    <property type="match status" value="1"/>
</dbReference>
<protein>
    <submittedName>
        <fullName evidence="9">Putative ABC transport system permease protein</fullName>
    </submittedName>
</protein>
<feature type="transmembrane region" description="Helical" evidence="7">
    <location>
        <begin position="481"/>
        <end position="501"/>
    </location>
</feature>
<gene>
    <name evidence="9" type="ORF">FHR82_004107</name>
</gene>
<dbReference type="InterPro" id="IPR003838">
    <property type="entry name" value="ABC3_permease_C"/>
</dbReference>
<accession>A0A7W7Q6A9</accession>
<feature type="transmembrane region" description="Helical" evidence="7">
    <location>
        <begin position="794"/>
        <end position="814"/>
    </location>
</feature>
<organism evidence="9 10">
    <name type="scientific">Actinophytocola algeriensis</name>
    <dbReference type="NCBI Taxonomy" id="1768010"/>
    <lineage>
        <taxon>Bacteria</taxon>
        <taxon>Bacillati</taxon>
        <taxon>Actinomycetota</taxon>
        <taxon>Actinomycetes</taxon>
        <taxon>Pseudonocardiales</taxon>
        <taxon>Pseudonocardiaceae</taxon>
    </lineage>
</organism>
<feature type="transmembrane region" description="Helical" evidence="7">
    <location>
        <begin position="400"/>
        <end position="420"/>
    </location>
</feature>
<feature type="domain" description="ABC3 transporter permease C-terminal" evidence="8">
    <location>
        <begin position="260"/>
        <end position="381"/>
    </location>
</feature>
<comment type="similarity">
    <text evidence="6">Belongs to the ABC-4 integral membrane protein family.</text>
</comment>
<feature type="transmembrane region" description="Helical" evidence="7">
    <location>
        <begin position="753"/>
        <end position="774"/>
    </location>
</feature>
<evidence type="ECO:0000256" key="2">
    <source>
        <dbReference type="ARBA" id="ARBA00022475"/>
    </source>
</evidence>
<reference evidence="9 10" key="1">
    <citation type="submission" date="2020-08" db="EMBL/GenBank/DDBJ databases">
        <title>Genomic Encyclopedia of Type Strains, Phase III (KMG-III): the genomes of soil and plant-associated and newly described type strains.</title>
        <authorList>
            <person name="Whitman W."/>
        </authorList>
    </citation>
    <scope>NUCLEOTIDE SEQUENCE [LARGE SCALE GENOMIC DNA]</scope>
    <source>
        <strain evidence="9 10">CECT 8960</strain>
    </source>
</reference>
<keyword evidence="4 7" id="KW-1133">Transmembrane helix</keyword>
<feature type="transmembrane region" description="Helical" evidence="7">
    <location>
        <begin position="705"/>
        <end position="732"/>
    </location>
</feature>
<comment type="caution">
    <text evidence="9">The sequence shown here is derived from an EMBL/GenBank/DDBJ whole genome shotgun (WGS) entry which is preliminary data.</text>
</comment>
<evidence type="ECO:0000256" key="7">
    <source>
        <dbReference type="SAM" id="Phobius"/>
    </source>
</evidence>
<evidence type="ECO:0000313" key="10">
    <source>
        <dbReference type="Proteomes" id="UP000520767"/>
    </source>
</evidence>
<name>A0A7W7Q6A9_9PSEU</name>
<dbReference type="EMBL" id="JACHJQ010000004">
    <property type="protein sequence ID" value="MBB4907865.1"/>
    <property type="molecule type" value="Genomic_DNA"/>
</dbReference>
<sequence length="829" mass="84144">MDHSVAMGSAVATIRHRKGPFIGVLIAVLAASALLTGLGVLFESGLRSGVPPQRYAGAPVVVGAPQAIPVVEDIDQPYSERVPLPVETLEKVAAVPGVAKAVGDLTVPVTIGGVPAGAHGWSSAELAPFSLRDGDKPRTDGVVLDSALAARTGSGVGDEVEIALGAVPRTFTVTGVTEQAFGREAALFFTDAQAGELFGRPEQVDAVGVLTEPGVDADELAERIGVAVPGVDTFTGDERGDVEFLDVGQVRTQLMVLSLSFAGTAMMIAMMVVASTLALSVQQRRREFALLRAVAATPRQVHRMVGAEILLVAGIAAVLGALPGYALAYGLRSAFASAGMLPADFGLAIGPAPAAAAIALCLGTARVAGWVAARRVARIQPVEALRESAVDAKPVGRARVLSGVVALALGTGAAALPVFLPGETAVAGAASSALLMVLGIALLGPKLVAVAIRLVGGPLRAASPVGGYLAVANVTASARRLAVAVTPLVLAVTLASVQIFAGSTVDAEATDQADRGVVADFVVTAPSGLAPSVTDEVRAAGGVEVVTPVVRSQVFVKHLTAGQWATTPYAAQGVDPAGLARTLDLVPREGDMNALRDNTVALSTMAAETVGVGVGDEIEVYLGDGVVTHPKVVATYQRGLGFGDLTLPHDVLIAHTTSRLDQSILVSATDSAAAGRSLAEIPGVVVADRQALAAAGQAERDANSWVNLIALFVILGYVAIAVVNTLVMATAARSREFALLRLVGTGKRQVRRMTLIESLVVIAVAVVVGSLAAVPPLVGLAIGMTGSPIPAITPLAYLGIVGVTALLGLFAIGVPTRLALRARPITAIA</sequence>
<feature type="domain" description="ABC3 transporter permease C-terminal" evidence="8">
    <location>
        <begin position="709"/>
        <end position="822"/>
    </location>
</feature>
<evidence type="ECO:0000256" key="4">
    <source>
        <dbReference type="ARBA" id="ARBA00022989"/>
    </source>
</evidence>
<evidence type="ECO:0000256" key="5">
    <source>
        <dbReference type="ARBA" id="ARBA00023136"/>
    </source>
</evidence>
<evidence type="ECO:0000256" key="1">
    <source>
        <dbReference type="ARBA" id="ARBA00004651"/>
    </source>
</evidence>
<evidence type="ECO:0000313" key="9">
    <source>
        <dbReference type="EMBL" id="MBB4907865.1"/>
    </source>
</evidence>
<dbReference type="InterPro" id="IPR050250">
    <property type="entry name" value="Macrolide_Exporter_MacB"/>
</dbReference>
<dbReference type="GO" id="GO:0022857">
    <property type="term" value="F:transmembrane transporter activity"/>
    <property type="evidence" value="ECO:0007669"/>
    <property type="project" value="TreeGrafter"/>
</dbReference>
<feature type="transmembrane region" description="Helical" evidence="7">
    <location>
        <begin position="348"/>
        <end position="368"/>
    </location>
</feature>
<keyword evidence="10" id="KW-1185">Reference proteome</keyword>
<keyword evidence="5 7" id="KW-0472">Membrane</keyword>
<feature type="transmembrane region" description="Helical" evidence="7">
    <location>
        <begin position="21"/>
        <end position="42"/>
    </location>
</feature>
<feature type="transmembrane region" description="Helical" evidence="7">
    <location>
        <begin position="309"/>
        <end position="328"/>
    </location>
</feature>
<keyword evidence="3 7" id="KW-0812">Transmembrane</keyword>
<comment type="subcellular location">
    <subcellularLocation>
        <location evidence="1">Cell membrane</location>
        <topology evidence="1">Multi-pass membrane protein</topology>
    </subcellularLocation>
</comment>
<feature type="transmembrane region" description="Helical" evidence="7">
    <location>
        <begin position="254"/>
        <end position="279"/>
    </location>
</feature>
<dbReference type="AlphaFoldDB" id="A0A7W7Q6A9"/>
<evidence type="ECO:0000259" key="8">
    <source>
        <dbReference type="Pfam" id="PF02687"/>
    </source>
</evidence>
<evidence type="ECO:0000256" key="3">
    <source>
        <dbReference type="ARBA" id="ARBA00022692"/>
    </source>
</evidence>
<dbReference type="Pfam" id="PF02687">
    <property type="entry name" value="FtsX"/>
    <property type="match status" value="2"/>
</dbReference>
<dbReference type="Proteomes" id="UP000520767">
    <property type="component" value="Unassembled WGS sequence"/>
</dbReference>
<dbReference type="PANTHER" id="PTHR30572:SF4">
    <property type="entry name" value="ABC TRANSPORTER PERMEASE YTRF"/>
    <property type="match status" value="1"/>
</dbReference>
<dbReference type="GO" id="GO:0005886">
    <property type="term" value="C:plasma membrane"/>
    <property type="evidence" value="ECO:0007669"/>
    <property type="project" value="UniProtKB-SubCell"/>
</dbReference>
<proteinExistence type="inferred from homology"/>